<dbReference type="AlphaFoldDB" id="A0A0L7TIQ9"/>
<dbReference type="SUPFAM" id="SSF51905">
    <property type="entry name" value="FAD/NAD(P)-binding domain"/>
    <property type="match status" value="1"/>
</dbReference>
<gene>
    <name evidence="1" type="primary">solA</name>
    <name evidence="1" type="ORF">NG43_02520</name>
</gene>
<proteinExistence type="predicted"/>
<feature type="non-terminal residue" evidence="1">
    <location>
        <position position="36"/>
    </location>
</feature>
<dbReference type="Proteomes" id="UP000036851">
    <property type="component" value="Unassembled WGS sequence"/>
</dbReference>
<reference evidence="1 2" key="1">
    <citation type="journal article" date="2015" name="Int. J. Syst. Evol. Microbiol.">
        <title>Erwinia iniecta sp. nov., isolated from Russian wheat aphids (Diuraphis noxia).</title>
        <authorList>
            <person name="Campillo T."/>
            <person name="Luna E."/>
            <person name="Portier P."/>
            <person name="Fischer-Le Saux M."/>
            <person name="Lapitan N."/>
            <person name="Tisserat N.A."/>
            <person name="Leach J.E."/>
        </authorList>
    </citation>
    <scope>NUCLEOTIDE SEQUENCE [LARGE SCALE GENOMIC DNA]</scope>
    <source>
        <strain evidence="1 2">B149</strain>
    </source>
</reference>
<organism evidence="1 2">
    <name type="scientific">Winslowiella iniecta</name>
    <dbReference type="NCBI Taxonomy" id="1560201"/>
    <lineage>
        <taxon>Bacteria</taxon>
        <taxon>Pseudomonadati</taxon>
        <taxon>Pseudomonadota</taxon>
        <taxon>Gammaproteobacteria</taxon>
        <taxon>Enterobacterales</taxon>
        <taxon>Erwiniaceae</taxon>
        <taxon>Winslowiella</taxon>
    </lineage>
</organism>
<evidence type="ECO:0000313" key="1">
    <source>
        <dbReference type="EMBL" id="KOC95141.1"/>
    </source>
</evidence>
<sequence>MVYDLIVVGSGSVGAAAGFYATQAGLKVLMIDGAHP</sequence>
<dbReference type="EMBL" id="JRXF01000002">
    <property type="protein sequence ID" value="KOC95141.1"/>
    <property type="molecule type" value="Genomic_DNA"/>
</dbReference>
<evidence type="ECO:0000313" key="2">
    <source>
        <dbReference type="Proteomes" id="UP000036851"/>
    </source>
</evidence>
<name>A0A0L7TIQ9_9GAMM</name>
<comment type="caution">
    <text evidence="1">The sequence shown here is derived from an EMBL/GenBank/DDBJ whole genome shotgun (WGS) entry which is preliminary data.</text>
</comment>
<protein>
    <submittedName>
        <fullName evidence="1">N-methyltryptophan oxidase</fullName>
    </submittedName>
</protein>
<dbReference type="InterPro" id="IPR036188">
    <property type="entry name" value="FAD/NAD-bd_sf"/>
</dbReference>
<accession>A0A0L7TIQ9</accession>
<dbReference type="Gene3D" id="3.50.50.60">
    <property type="entry name" value="FAD/NAD(P)-binding domain"/>
    <property type="match status" value="1"/>
</dbReference>